<protein>
    <recommendedName>
        <fullName evidence="4">Secretion system C-terminal sorting domain-containing protein</fullName>
    </recommendedName>
</protein>
<evidence type="ECO:0000313" key="3">
    <source>
        <dbReference type="Proteomes" id="UP000004095"/>
    </source>
</evidence>
<dbReference type="Gene3D" id="2.60.40.3080">
    <property type="match status" value="1"/>
</dbReference>
<evidence type="ECO:0008006" key="4">
    <source>
        <dbReference type="Google" id="ProtNLM"/>
    </source>
</evidence>
<organism evidence="2 3">
    <name type="scientific">Microscilla marina ATCC 23134</name>
    <dbReference type="NCBI Taxonomy" id="313606"/>
    <lineage>
        <taxon>Bacteria</taxon>
        <taxon>Pseudomonadati</taxon>
        <taxon>Bacteroidota</taxon>
        <taxon>Cytophagia</taxon>
        <taxon>Cytophagales</taxon>
        <taxon>Microscillaceae</taxon>
        <taxon>Microscilla</taxon>
    </lineage>
</organism>
<gene>
    <name evidence="2" type="ORF">M23134_07016</name>
</gene>
<proteinExistence type="predicted"/>
<dbReference type="Proteomes" id="UP000004095">
    <property type="component" value="Unassembled WGS sequence"/>
</dbReference>
<keyword evidence="3" id="KW-1185">Reference proteome</keyword>
<keyword evidence="1" id="KW-0472">Membrane</keyword>
<accession>A1ZT31</accession>
<comment type="caution">
    <text evidence="2">The sequence shown here is derived from an EMBL/GenBank/DDBJ whole genome shotgun (WGS) entry which is preliminary data.</text>
</comment>
<keyword evidence="1" id="KW-1133">Transmembrane helix</keyword>
<feature type="transmembrane region" description="Helical" evidence="1">
    <location>
        <begin position="21"/>
        <end position="37"/>
    </location>
</feature>
<evidence type="ECO:0000256" key="1">
    <source>
        <dbReference type="SAM" id="Phobius"/>
    </source>
</evidence>
<reference evidence="2 3" key="1">
    <citation type="submission" date="2007-01" db="EMBL/GenBank/DDBJ databases">
        <authorList>
            <person name="Haygood M."/>
            <person name="Podell S."/>
            <person name="Anderson C."/>
            <person name="Hopkinson B."/>
            <person name="Roe K."/>
            <person name="Barbeau K."/>
            <person name="Gaasterland T."/>
            <person name="Ferriera S."/>
            <person name="Johnson J."/>
            <person name="Kravitz S."/>
            <person name="Beeson K."/>
            <person name="Sutton G."/>
            <person name="Rogers Y.-H."/>
            <person name="Friedman R."/>
            <person name="Frazier M."/>
            <person name="Venter J.C."/>
        </authorList>
    </citation>
    <scope>NUCLEOTIDE SEQUENCE [LARGE SCALE GENOMIC DNA]</scope>
    <source>
        <strain evidence="2 3">ATCC 23134</strain>
    </source>
</reference>
<sequence length="138" mass="15503">MTYNSKSGKLRDKILNIMKRFIHVVLVMILATIGYTAQAQSNLKRISVKASDKVVKATPVTAALHSEGKRVSINTTNSQDKIYNVKIKNTAGVPHQSYTCKAGKQNIEMDLRILPKGNYLLAITTKNKEFITYEFSKR</sequence>
<evidence type="ECO:0000313" key="2">
    <source>
        <dbReference type="EMBL" id="EAY26421.1"/>
    </source>
</evidence>
<dbReference type="EMBL" id="AAWS01000034">
    <property type="protein sequence ID" value="EAY26421.1"/>
    <property type="molecule type" value="Genomic_DNA"/>
</dbReference>
<name>A1ZT31_MICM2</name>
<keyword evidence="1" id="KW-0812">Transmembrane</keyword>
<dbReference type="AlphaFoldDB" id="A1ZT31"/>